<protein>
    <recommendedName>
        <fullName evidence="9">Homeobox domain-containing protein</fullName>
    </recommendedName>
</protein>
<organism evidence="10 11">
    <name type="scientific">Mytilus galloprovincialis</name>
    <name type="common">Mediterranean mussel</name>
    <dbReference type="NCBI Taxonomy" id="29158"/>
    <lineage>
        <taxon>Eukaryota</taxon>
        <taxon>Metazoa</taxon>
        <taxon>Spiralia</taxon>
        <taxon>Lophotrochozoa</taxon>
        <taxon>Mollusca</taxon>
        <taxon>Bivalvia</taxon>
        <taxon>Autobranchia</taxon>
        <taxon>Pteriomorphia</taxon>
        <taxon>Mytilida</taxon>
        <taxon>Mytiloidea</taxon>
        <taxon>Mytilidae</taxon>
        <taxon>Mytilinae</taxon>
        <taxon>Mytilus</taxon>
    </lineage>
</organism>
<keyword evidence="3 6" id="KW-0238">DNA-binding</keyword>
<evidence type="ECO:0000256" key="5">
    <source>
        <dbReference type="ARBA" id="ARBA00023242"/>
    </source>
</evidence>
<evidence type="ECO:0000313" key="10">
    <source>
        <dbReference type="EMBL" id="VDI23232.1"/>
    </source>
</evidence>
<evidence type="ECO:0000256" key="6">
    <source>
        <dbReference type="PROSITE-ProRule" id="PRU00108"/>
    </source>
</evidence>
<sequence length="291" mass="33277">MGLKDDLQSRRGRTKYTTEQLYALERSFCLSQYPDTATMEELADICSVPTDKISTWFQNRRSKFKRQSKDSNIAWMRKHIFNRDPAVKENHVLSPPTTESTKCAPKSNLSYMPSVSSCYSSPPTPFYPPVGPFDMFNDILRDISFTSNQPTMGNSTPVQQFDNQTTLSAESSPDMKQVKTSPLQSSTPQQCSEQHLHFSQLQDRVSPVYSSPLQQMSSPDQECMLNSSSESSSYSSQTSPPSYHHSATQHQTSPPTQHHPVLFQRPHYLHQAYPWQYFQTSVAVAHRMYRR</sequence>
<feature type="region of interest" description="Disordered" evidence="8">
    <location>
        <begin position="166"/>
        <end position="194"/>
    </location>
</feature>
<dbReference type="GO" id="GO:0000978">
    <property type="term" value="F:RNA polymerase II cis-regulatory region sequence-specific DNA binding"/>
    <property type="evidence" value="ECO:0007669"/>
    <property type="project" value="TreeGrafter"/>
</dbReference>
<feature type="region of interest" description="Disordered" evidence="8">
    <location>
        <begin position="209"/>
        <end position="260"/>
    </location>
</feature>
<dbReference type="CDD" id="cd00086">
    <property type="entry name" value="homeodomain"/>
    <property type="match status" value="1"/>
</dbReference>
<feature type="DNA-binding region" description="Homeobox" evidence="6">
    <location>
        <begin position="9"/>
        <end position="68"/>
    </location>
</feature>
<dbReference type="PROSITE" id="PS00027">
    <property type="entry name" value="HOMEOBOX_1"/>
    <property type="match status" value="1"/>
</dbReference>
<dbReference type="Pfam" id="PF00046">
    <property type="entry name" value="Homeodomain"/>
    <property type="match status" value="1"/>
</dbReference>
<dbReference type="GO" id="GO:0000981">
    <property type="term" value="F:DNA-binding transcription factor activity, RNA polymerase II-specific"/>
    <property type="evidence" value="ECO:0007669"/>
    <property type="project" value="InterPro"/>
</dbReference>
<feature type="domain" description="Homeobox" evidence="9">
    <location>
        <begin position="7"/>
        <end position="67"/>
    </location>
</feature>
<dbReference type="AlphaFoldDB" id="A0A8B6DRT5"/>
<dbReference type="InterPro" id="IPR017970">
    <property type="entry name" value="Homeobox_CS"/>
</dbReference>
<keyword evidence="2" id="KW-0217">Developmental protein</keyword>
<dbReference type="PANTHER" id="PTHR45793:SF5">
    <property type="entry name" value="HOMEOTIC PROTEIN OCELLILESS"/>
    <property type="match status" value="1"/>
</dbReference>
<dbReference type="PROSITE" id="PS50071">
    <property type="entry name" value="HOMEOBOX_2"/>
    <property type="match status" value="1"/>
</dbReference>
<evidence type="ECO:0000256" key="4">
    <source>
        <dbReference type="ARBA" id="ARBA00023155"/>
    </source>
</evidence>
<feature type="compositionally biased region" description="Polar residues" evidence="8">
    <location>
        <begin position="178"/>
        <end position="194"/>
    </location>
</feature>
<keyword evidence="4 6" id="KW-0371">Homeobox</keyword>
<dbReference type="PANTHER" id="PTHR45793">
    <property type="entry name" value="HOMEOBOX PROTEIN"/>
    <property type="match status" value="1"/>
</dbReference>
<dbReference type="OrthoDB" id="6159439at2759"/>
<comment type="caution">
    <text evidence="10">The sequence shown here is derived from an EMBL/GenBank/DDBJ whole genome shotgun (WGS) entry which is preliminary data.</text>
</comment>
<evidence type="ECO:0000259" key="9">
    <source>
        <dbReference type="PROSITE" id="PS50071"/>
    </source>
</evidence>
<dbReference type="InterPro" id="IPR009057">
    <property type="entry name" value="Homeodomain-like_sf"/>
</dbReference>
<dbReference type="EMBL" id="UYJE01003894">
    <property type="protein sequence ID" value="VDI23232.1"/>
    <property type="molecule type" value="Genomic_DNA"/>
</dbReference>
<evidence type="ECO:0000256" key="2">
    <source>
        <dbReference type="ARBA" id="ARBA00022473"/>
    </source>
</evidence>
<dbReference type="Proteomes" id="UP000596742">
    <property type="component" value="Unassembled WGS sequence"/>
</dbReference>
<reference evidence="10" key="1">
    <citation type="submission" date="2018-11" db="EMBL/GenBank/DDBJ databases">
        <authorList>
            <person name="Alioto T."/>
            <person name="Alioto T."/>
        </authorList>
    </citation>
    <scope>NUCLEOTIDE SEQUENCE</scope>
</reference>
<evidence type="ECO:0000256" key="7">
    <source>
        <dbReference type="RuleBase" id="RU000682"/>
    </source>
</evidence>
<evidence type="ECO:0000256" key="8">
    <source>
        <dbReference type="SAM" id="MobiDB-lite"/>
    </source>
</evidence>
<dbReference type="SMART" id="SM00389">
    <property type="entry name" value="HOX"/>
    <property type="match status" value="1"/>
</dbReference>
<gene>
    <name evidence="10" type="ORF">MGAL_10B093772</name>
</gene>
<comment type="subcellular location">
    <subcellularLocation>
        <location evidence="1 6 7">Nucleus</location>
    </subcellularLocation>
</comment>
<dbReference type="InterPro" id="IPR001356">
    <property type="entry name" value="HD"/>
</dbReference>
<evidence type="ECO:0000256" key="1">
    <source>
        <dbReference type="ARBA" id="ARBA00004123"/>
    </source>
</evidence>
<dbReference type="SUPFAM" id="SSF46689">
    <property type="entry name" value="Homeodomain-like"/>
    <property type="match status" value="1"/>
</dbReference>
<dbReference type="Gene3D" id="1.10.10.60">
    <property type="entry name" value="Homeodomain-like"/>
    <property type="match status" value="1"/>
</dbReference>
<keyword evidence="11" id="KW-1185">Reference proteome</keyword>
<proteinExistence type="predicted"/>
<feature type="compositionally biased region" description="Polar residues" evidence="8">
    <location>
        <begin position="209"/>
        <end position="226"/>
    </location>
</feature>
<evidence type="ECO:0000256" key="3">
    <source>
        <dbReference type="ARBA" id="ARBA00023125"/>
    </source>
</evidence>
<dbReference type="GO" id="GO:0005634">
    <property type="term" value="C:nucleus"/>
    <property type="evidence" value="ECO:0007669"/>
    <property type="project" value="UniProtKB-SubCell"/>
</dbReference>
<accession>A0A8B6DRT5</accession>
<feature type="compositionally biased region" description="Low complexity" evidence="8">
    <location>
        <begin position="227"/>
        <end position="246"/>
    </location>
</feature>
<evidence type="ECO:0000313" key="11">
    <source>
        <dbReference type="Proteomes" id="UP000596742"/>
    </source>
</evidence>
<keyword evidence="5 6" id="KW-0539">Nucleus</keyword>
<name>A0A8B6DRT5_MYTGA</name>